<keyword evidence="6" id="KW-0479">Metal-binding</keyword>
<gene>
    <name evidence="16" type="ORF">MMEN_LOCUS2437</name>
</gene>
<feature type="compositionally biased region" description="Low complexity" evidence="14">
    <location>
        <begin position="89"/>
        <end position="114"/>
    </location>
</feature>
<evidence type="ECO:0000256" key="13">
    <source>
        <dbReference type="ARBA" id="ARBA00023242"/>
    </source>
</evidence>
<keyword evidence="9" id="KW-0805">Transcription regulation</keyword>
<keyword evidence="8" id="KW-0862">Zinc</keyword>
<comment type="caution">
    <text evidence="16">The sequence shown here is derived from an EMBL/GenBank/DDBJ whole genome shotgun (WGS) entry which is preliminary data.</text>
</comment>
<dbReference type="EMBL" id="CAJRST010001113">
    <property type="protein sequence ID" value="CAG5865789.1"/>
    <property type="molecule type" value="Genomic_DNA"/>
</dbReference>
<protein>
    <submittedName>
        <fullName evidence="16">(Atlantic silverside) hypothetical protein</fullName>
    </submittedName>
</protein>
<feature type="domain" description="NR LBD" evidence="15">
    <location>
        <begin position="73"/>
        <end position="352"/>
    </location>
</feature>
<evidence type="ECO:0000313" key="17">
    <source>
        <dbReference type="Proteomes" id="UP000677803"/>
    </source>
</evidence>
<evidence type="ECO:0000256" key="4">
    <source>
        <dbReference type="ARBA" id="ARBA00022490"/>
    </source>
</evidence>
<dbReference type="Pfam" id="PF00104">
    <property type="entry name" value="Hormone_recep"/>
    <property type="match status" value="1"/>
</dbReference>
<evidence type="ECO:0000256" key="6">
    <source>
        <dbReference type="ARBA" id="ARBA00022723"/>
    </source>
</evidence>
<feature type="compositionally biased region" description="Pro residues" evidence="14">
    <location>
        <begin position="115"/>
        <end position="124"/>
    </location>
</feature>
<dbReference type="PANTHER" id="PTHR24081:SF1">
    <property type="entry name" value="NUCLEAR RECEPTOR SUBFAMILY 0 GROUP B MEMBER 1"/>
    <property type="match status" value="1"/>
</dbReference>
<feature type="region of interest" description="Disordered" evidence="14">
    <location>
        <begin position="88"/>
        <end position="124"/>
    </location>
</feature>
<keyword evidence="4" id="KW-0963">Cytoplasm</keyword>
<evidence type="ECO:0000256" key="11">
    <source>
        <dbReference type="ARBA" id="ARBA00023163"/>
    </source>
</evidence>
<evidence type="ECO:0000256" key="7">
    <source>
        <dbReference type="ARBA" id="ARBA00022771"/>
    </source>
</evidence>
<evidence type="ECO:0000259" key="15">
    <source>
        <dbReference type="PROSITE" id="PS51843"/>
    </source>
</evidence>
<name>A0A8S4AAY4_9TELE</name>
<evidence type="ECO:0000256" key="3">
    <source>
        <dbReference type="ARBA" id="ARBA00006647"/>
    </source>
</evidence>
<evidence type="ECO:0000256" key="9">
    <source>
        <dbReference type="ARBA" id="ARBA00023015"/>
    </source>
</evidence>
<dbReference type="InterPro" id="IPR000536">
    <property type="entry name" value="Nucl_hrmn_rcpt_lig-bd"/>
</dbReference>
<dbReference type="InterPro" id="IPR001723">
    <property type="entry name" value="Nuclear_hrmn_rcpt"/>
</dbReference>
<dbReference type="InterPro" id="IPR033544">
    <property type="entry name" value="NR0B1/2"/>
</dbReference>
<evidence type="ECO:0000256" key="8">
    <source>
        <dbReference type="ARBA" id="ARBA00022833"/>
    </source>
</evidence>
<evidence type="ECO:0000256" key="2">
    <source>
        <dbReference type="ARBA" id="ARBA00004496"/>
    </source>
</evidence>
<sequence length="352" mass="38584">MPPSLGGYQGPSGAIRGYQGATQTVAASAADLGRLHTHRERHTAVRTEPRPAVMAAAEGCRCRGPGGRNNIHNNNSILYSILRSDSLVTAEEPQQQHQHQHPQPTAQHLLQKGPPCAPGPPSSVPGPLQACSCGSTRRRGVLRSPQVTCKAASAVLVKTLRFVKNVPCFRELPEDDQLTLIRSGWAPLLVLGLAQDRVDFETTETVEPSMLQRILTGPPDRQGEVSAGQSRASVGVSVLDIEAIRAFLKKCWSVDISTKEYAYLKGAVLFNSDLEGLRCLHYIQSLRREAHQALNEHVRLIHREDTTRFAKLLIALSMLRSISPAVVAQLFFRPVIGTVNIEEVLMEMFYGK</sequence>
<dbReference type="CDD" id="cd07350">
    <property type="entry name" value="NR_LBD_Dax1"/>
    <property type="match status" value="1"/>
</dbReference>
<dbReference type="AlphaFoldDB" id="A0A8S4AAY4"/>
<dbReference type="SUPFAM" id="SSF48508">
    <property type="entry name" value="Nuclear receptor ligand-binding domain"/>
    <property type="match status" value="1"/>
</dbReference>
<dbReference type="Gene3D" id="1.10.565.10">
    <property type="entry name" value="Retinoid X Receptor"/>
    <property type="match status" value="1"/>
</dbReference>
<reference evidence="16" key="1">
    <citation type="submission" date="2021-05" db="EMBL/GenBank/DDBJ databases">
        <authorList>
            <person name="Tigano A."/>
        </authorList>
    </citation>
    <scope>NUCLEOTIDE SEQUENCE</scope>
</reference>
<keyword evidence="11" id="KW-0804">Transcription</keyword>
<keyword evidence="13" id="KW-0539">Nucleus</keyword>
<dbReference type="PANTHER" id="PTHR24081">
    <property type="entry name" value="NUCLEAR RECEPTOR SUBFAMILY 0 GROUP B"/>
    <property type="match status" value="1"/>
</dbReference>
<dbReference type="GO" id="GO:0008270">
    <property type="term" value="F:zinc ion binding"/>
    <property type="evidence" value="ECO:0007669"/>
    <property type="project" value="UniProtKB-KW"/>
</dbReference>
<keyword evidence="7" id="KW-0863">Zinc-finger</keyword>
<evidence type="ECO:0000256" key="10">
    <source>
        <dbReference type="ARBA" id="ARBA00023125"/>
    </source>
</evidence>
<keyword evidence="10" id="KW-0238">DNA-binding</keyword>
<keyword evidence="17" id="KW-1185">Reference proteome</keyword>
<dbReference type="OrthoDB" id="9926883at2759"/>
<dbReference type="GO" id="GO:0003714">
    <property type="term" value="F:transcription corepressor activity"/>
    <property type="evidence" value="ECO:0007669"/>
    <property type="project" value="TreeGrafter"/>
</dbReference>
<dbReference type="InterPro" id="IPR035500">
    <property type="entry name" value="NHR-like_dom_sf"/>
</dbReference>
<dbReference type="GO" id="GO:0003677">
    <property type="term" value="F:DNA binding"/>
    <property type="evidence" value="ECO:0007669"/>
    <property type="project" value="UniProtKB-KW"/>
</dbReference>
<evidence type="ECO:0000256" key="12">
    <source>
        <dbReference type="ARBA" id="ARBA00023170"/>
    </source>
</evidence>
<accession>A0A8S4AAY4</accession>
<dbReference type="SMART" id="SM00430">
    <property type="entry name" value="HOLI"/>
    <property type="match status" value="1"/>
</dbReference>
<dbReference type="PROSITE" id="PS51843">
    <property type="entry name" value="NR_LBD"/>
    <property type="match status" value="1"/>
</dbReference>
<keyword evidence="5" id="KW-0678">Repressor</keyword>
<evidence type="ECO:0000256" key="5">
    <source>
        <dbReference type="ARBA" id="ARBA00022491"/>
    </source>
</evidence>
<dbReference type="GO" id="GO:0005634">
    <property type="term" value="C:nucleus"/>
    <property type="evidence" value="ECO:0007669"/>
    <property type="project" value="UniProtKB-SubCell"/>
</dbReference>
<evidence type="ECO:0000313" key="16">
    <source>
        <dbReference type="EMBL" id="CAG5865789.1"/>
    </source>
</evidence>
<dbReference type="FunFam" id="1.10.565.10:FF:000031">
    <property type="entry name" value="Nuclear receptor subfamily 0 group B member 1"/>
    <property type="match status" value="1"/>
</dbReference>
<keyword evidence="12" id="KW-0675">Receptor</keyword>
<comment type="similarity">
    <text evidence="3">Belongs to the nuclear hormone receptor family. NR0 subfamily.</text>
</comment>
<proteinExistence type="inferred from homology"/>
<dbReference type="GO" id="GO:0000122">
    <property type="term" value="P:negative regulation of transcription by RNA polymerase II"/>
    <property type="evidence" value="ECO:0007669"/>
    <property type="project" value="TreeGrafter"/>
</dbReference>
<evidence type="ECO:0000256" key="14">
    <source>
        <dbReference type="SAM" id="MobiDB-lite"/>
    </source>
</evidence>
<comment type="subcellular location">
    <subcellularLocation>
        <location evidence="2">Cytoplasm</location>
    </subcellularLocation>
    <subcellularLocation>
        <location evidence="1">Nucleus</location>
    </subcellularLocation>
</comment>
<evidence type="ECO:0000256" key="1">
    <source>
        <dbReference type="ARBA" id="ARBA00004123"/>
    </source>
</evidence>
<dbReference type="PRINTS" id="PR00398">
    <property type="entry name" value="STRDHORMONER"/>
</dbReference>
<organism evidence="16 17">
    <name type="scientific">Menidia menidia</name>
    <name type="common">Atlantic silverside</name>
    <dbReference type="NCBI Taxonomy" id="238744"/>
    <lineage>
        <taxon>Eukaryota</taxon>
        <taxon>Metazoa</taxon>
        <taxon>Chordata</taxon>
        <taxon>Craniata</taxon>
        <taxon>Vertebrata</taxon>
        <taxon>Euteleostomi</taxon>
        <taxon>Actinopterygii</taxon>
        <taxon>Neopterygii</taxon>
        <taxon>Teleostei</taxon>
        <taxon>Neoteleostei</taxon>
        <taxon>Acanthomorphata</taxon>
        <taxon>Ovalentaria</taxon>
        <taxon>Atherinomorphae</taxon>
        <taxon>Atheriniformes</taxon>
        <taxon>Atherinopsidae</taxon>
        <taxon>Menidiinae</taxon>
        <taxon>Menidia</taxon>
    </lineage>
</organism>
<dbReference type="GO" id="GO:0005737">
    <property type="term" value="C:cytoplasm"/>
    <property type="evidence" value="ECO:0007669"/>
    <property type="project" value="UniProtKB-SubCell"/>
</dbReference>
<dbReference type="Proteomes" id="UP000677803">
    <property type="component" value="Unassembled WGS sequence"/>
</dbReference>